<proteinExistence type="predicted"/>
<comment type="caution">
    <text evidence="1">The sequence shown here is derived from an EMBL/GenBank/DDBJ whole genome shotgun (WGS) entry which is preliminary data.</text>
</comment>
<name>A0ABP1R280_9HEXA</name>
<reference evidence="1 2" key="1">
    <citation type="submission" date="2024-08" db="EMBL/GenBank/DDBJ databases">
        <authorList>
            <person name="Cucini C."/>
            <person name="Frati F."/>
        </authorList>
    </citation>
    <scope>NUCLEOTIDE SEQUENCE [LARGE SCALE GENOMIC DNA]</scope>
</reference>
<protein>
    <submittedName>
        <fullName evidence="1">Uncharacterized protein</fullName>
    </submittedName>
</protein>
<dbReference type="Proteomes" id="UP001642540">
    <property type="component" value="Unassembled WGS sequence"/>
</dbReference>
<evidence type="ECO:0000313" key="2">
    <source>
        <dbReference type="Proteomes" id="UP001642540"/>
    </source>
</evidence>
<keyword evidence="2" id="KW-1185">Reference proteome</keyword>
<evidence type="ECO:0000313" key="1">
    <source>
        <dbReference type="EMBL" id="CAL8114318.1"/>
    </source>
</evidence>
<organism evidence="1 2">
    <name type="scientific">Orchesella dallaii</name>
    <dbReference type="NCBI Taxonomy" id="48710"/>
    <lineage>
        <taxon>Eukaryota</taxon>
        <taxon>Metazoa</taxon>
        <taxon>Ecdysozoa</taxon>
        <taxon>Arthropoda</taxon>
        <taxon>Hexapoda</taxon>
        <taxon>Collembola</taxon>
        <taxon>Entomobryomorpha</taxon>
        <taxon>Entomobryoidea</taxon>
        <taxon>Orchesellidae</taxon>
        <taxon>Orchesellinae</taxon>
        <taxon>Orchesella</taxon>
    </lineage>
</organism>
<sequence length="281" mass="32212">MEANFLTEFASTCSSSATSIYPNKLPKPTPGISDEDSIAITKQNDRLLLQLIEGAIYNTPLPKIRSAYGFQQLDVVTSIYQKVCPIVPPSFLQIVMQLYQFVHIETANNRSEYVPDAHHKWIMTLLNKCGDTVKEAPLKVDRCKEKIIAIHNSSSYVCTKPENEFRLMRTDPMVDVIFKLLELVQAVCFPTFQESVRMFHFFHLAIADTFTEGIKKRWTNQIEAITFWKRLIGPFFYVHLLNMEKCNEGIISQLKCPLRIPRSSTPAQIRLISGPQKLRLI</sequence>
<gene>
    <name evidence="1" type="ORF">ODALV1_LOCUS16412</name>
</gene>
<accession>A0ABP1R280</accession>
<dbReference type="EMBL" id="CAXLJM020000049">
    <property type="protein sequence ID" value="CAL8114318.1"/>
    <property type="molecule type" value="Genomic_DNA"/>
</dbReference>